<evidence type="ECO:0000313" key="1">
    <source>
        <dbReference type="EMBL" id="CAH6721462.1"/>
    </source>
</evidence>
<sequence>MMNLRNSSTSSLKSKDKELPPIPPPGTSNVDGPNDDEVLKIKSLKRKNFKKLSLNNDDDEIKEPLDDLKYETNSLRTKRNNLRPAPLVLNNQRLESRSNRSSMSSISSLNTINLSQRNIDPDSITSTDNIINQFSTLELNQNNKKEIIRKRQTVISSISPTKSNSNIPSPKDDIEGEFSPIFSTTSSMKFNNKDLVTLKSLGSGNSGSVSKILHVPTQKIMAKKVIPIDSKTIIQNQIIRELKILHECQSPYIIEFFGAFINNNNTIVICMEYINCGSLDKIQKILPSHKRSFPNFALKKLSFSILSGLVYLYENYKIIHRDIKPSNVLMNHKGQFKLCDFGVSRELTNSLAMADTFVGTSTYMSPERIQGLEYGIKSDVWSMGLMLIELSTGKSIWYDDNKKVSENGPEGILDLLQRIVNEDPPNLNNRTDPVTNEPYDEQLCKFINSCLIKNDKERQTPCDLLKHDYLSRVEEGEYDKDVKNWSKMIRQLFKDT</sequence>
<proteinExistence type="predicted"/>
<keyword evidence="2" id="KW-1185">Reference proteome</keyword>
<dbReference type="EMBL" id="CALSDN010000006">
    <property type="protein sequence ID" value="CAH6721462.1"/>
    <property type="molecule type" value="Genomic_DNA"/>
</dbReference>
<protein>
    <submittedName>
        <fullName evidence="1">Serine/threonine-protein kinase Ste7p</fullName>
    </submittedName>
</protein>
<organism evidence="1 2">
    <name type="scientific">[Candida] jaroonii</name>
    <dbReference type="NCBI Taxonomy" id="467808"/>
    <lineage>
        <taxon>Eukaryota</taxon>
        <taxon>Fungi</taxon>
        <taxon>Dikarya</taxon>
        <taxon>Ascomycota</taxon>
        <taxon>Saccharomycotina</taxon>
        <taxon>Pichiomycetes</taxon>
        <taxon>Debaryomycetaceae</taxon>
        <taxon>Yamadazyma</taxon>
    </lineage>
</organism>
<gene>
    <name evidence="1" type="ORF">CLIB1444_06S02718</name>
</gene>
<dbReference type="Proteomes" id="UP001152531">
    <property type="component" value="Unassembled WGS sequence"/>
</dbReference>
<name>A0ACA9Y8T9_9ASCO</name>
<keyword evidence="1" id="KW-0808">Transferase</keyword>
<evidence type="ECO:0000313" key="2">
    <source>
        <dbReference type="Proteomes" id="UP001152531"/>
    </source>
</evidence>
<keyword evidence="1" id="KW-0418">Kinase</keyword>
<comment type="caution">
    <text evidence="1">The sequence shown here is derived from an EMBL/GenBank/DDBJ whole genome shotgun (WGS) entry which is preliminary data.</text>
</comment>
<accession>A0ACA9Y8T9</accession>
<reference evidence="1" key="1">
    <citation type="submission" date="2022-06" db="EMBL/GenBank/DDBJ databases">
        <authorList>
            <person name="Legras J.-L."/>
            <person name="Devillers H."/>
            <person name="Grondin C."/>
        </authorList>
    </citation>
    <scope>NUCLEOTIDE SEQUENCE</scope>
    <source>
        <strain evidence="1">CLIB 1444</strain>
    </source>
</reference>